<dbReference type="Pfam" id="PF00072">
    <property type="entry name" value="Response_reg"/>
    <property type="match status" value="1"/>
</dbReference>
<evidence type="ECO:0000256" key="2">
    <source>
        <dbReference type="PROSITE-ProRule" id="PRU00169"/>
    </source>
</evidence>
<proteinExistence type="predicted"/>
<dbReference type="SUPFAM" id="SSF52172">
    <property type="entry name" value="CheY-like"/>
    <property type="match status" value="1"/>
</dbReference>
<dbReference type="InterPro" id="IPR050595">
    <property type="entry name" value="Bact_response_regulator"/>
</dbReference>
<dbReference type="SMART" id="SM00448">
    <property type="entry name" value="REC"/>
    <property type="match status" value="1"/>
</dbReference>
<protein>
    <submittedName>
        <fullName evidence="4">Response regulator receiver protein</fullName>
    </submittedName>
</protein>
<dbReference type="STRING" id="338966.Ppro_3166"/>
<dbReference type="InterPro" id="IPR011006">
    <property type="entry name" value="CheY-like_superfamily"/>
</dbReference>
<dbReference type="InterPro" id="IPR001789">
    <property type="entry name" value="Sig_transdc_resp-reg_receiver"/>
</dbReference>
<keyword evidence="1 2" id="KW-0597">Phosphoprotein</keyword>
<gene>
    <name evidence="4" type="ordered locus">Ppro_3166</name>
</gene>
<dbReference type="EMBL" id="CP000482">
    <property type="protein sequence ID" value="ABL00760.1"/>
    <property type="molecule type" value="Genomic_DNA"/>
</dbReference>
<name>A1ATT9_PELPD</name>
<dbReference type="Proteomes" id="UP000006732">
    <property type="component" value="Chromosome"/>
</dbReference>
<dbReference type="RefSeq" id="WP_011736991.1">
    <property type="nucleotide sequence ID" value="NC_008609.1"/>
</dbReference>
<dbReference type="GO" id="GO:0000160">
    <property type="term" value="P:phosphorelay signal transduction system"/>
    <property type="evidence" value="ECO:0007669"/>
    <property type="project" value="InterPro"/>
</dbReference>
<dbReference type="KEGG" id="ppd:Ppro_3166"/>
<organism evidence="4 5">
    <name type="scientific">Pelobacter propionicus (strain DSM 2379 / NBRC 103807 / OttBd1)</name>
    <dbReference type="NCBI Taxonomy" id="338966"/>
    <lineage>
        <taxon>Bacteria</taxon>
        <taxon>Pseudomonadati</taxon>
        <taxon>Thermodesulfobacteriota</taxon>
        <taxon>Desulfuromonadia</taxon>
        <taxon>Desulfuromonadales</taxon>
        <taxon>Desulfuromonadaceae</taxon>
        <taxon>Pelobacter</taxon>
    </lineage>
</organism>
<evidence type="ECO:0000313" key="4">
    <source>
        <dbReference type="EMBL" id="ABL00760.1"/>
    </source>
</evidence>
<dbReference type="HOGENOM" id="CLU_000445_69_8_7"/>
<feature type="domain" description="Response regulatory" evidence="3">
    <location>
        <begin position="11"/>
        <end position="127"/>
    </location>
</feature>
<sequence length="128" mass="14336">MTVCNEREIKTILHAEDDDLVRKLMAKTLSRMGYMLIPAVNGQDAVAQFITHRQEIQLLVLDLIMPKMNGLEALNEIRKLQPEIKAIFCSACPEAILQTRDSLGDGVAIFSKPVNMIQLTGKIREMLG</sequence>
<evidence type="ECO:0000313" key="5">
    <source>
        <dbReference type="Proteomes" id="UP000006732"/>
    </source>
</evidence>
<accession>A1ATT9</accession>
<evidence type="ECO:0000259" key="3">
    <source>
        <dbReference type="PROSITE" id="PS50110"/>
    </source>
</evidence>
<dbReference type="PANTHER" id="PTHR44591:SF3">
    <property type="entry name" value="RESPONSE REGULATORY DOMAIN-CONTAINING PROTEIN"/>
    <property type="match status" value="1"/>
</dbReference>
<feature type="modified residue" description="4-aspartylphosphate" evidence="2">
    <location>
        <position position="62"/>
    </location>
</feature>
<dbReference type="PANTHER" id="PTHR44591">
    <property type="entry name" value="STRESS RESPONSE REGULATOR PROTEIN 1"/>
    <property type="match status" value="1"/>
</dbReference>
<dbReference type="eggNOG" id="COG0784">
    <property type="taxonomic scope" value="Bacteria"/>
</dbReference>
<keyword evidence="5" id="KW-1185">Reference proteome</keyword>
<dbReference type="PROSITE" id="PS50110">
    <property type="entry name" value="RESPONSE_REGULATORY"/>
    <property type="match status" value="1"/>
</dbReference>
<reference evidence="4 5" key="1">
    <citation type="submission" date="2006-10" db="EMBL/GenBank/DDBJ databases">
        <title>Complete sequence of chromosome of Pelobacter propionicus DSM 2379.</title>
        <authorList>
            <consortium name="US DOE Joint Genome Institute"/>
            <person name="Copeland A."/>
            <person name="Lucas S."/>
            <person name="Lapidus A."/>
            <person name="Barry K."/>
            <person name="Detter J.C."/>
            <person name="Glavina del Rio T."/>
            <person name="Hammon N."/>
            <person name="Israni S."/>
            <person name="Dalin E."/>
            <person name="Tice H."/>
            <person name="Pitluck S."/>
            <person name="Saunders E."/>
            <person name="Brettin T."/>
            <person name="Bruce D."/>
            <person name="Han C."/>
            <person name="Tapia R."/>
            <person name="Schmutz J."/>
            <person name="Larimer F."/>
            <person name="Land M."/>
            <person name="Hauser L."/>
            <person name="Kyrpides N."/>
            <person name="Kim E."/>
            <person name="Lovley D."/>
            <person name="Richardson P."/>
        </authorList>
    </citation>
    <scope>NUCLEOTIDE SEQUENCE [LARGE SCALE GENOMIC DNA]</scope>
    <source>
        <strain evidence="5">DSM 2379 / NBRC 103807 / OttBd1</strain>
    </source>
</reference>
<dbReference type="AlphaFoldDB" id="A1ATT9"/>
<dbReference type="Gene3D" id="3.40.50.2300">
    <property type="match status" value="1"/>
</dbReference>
<evidence type="ECO:0000256" key="1">
    <source>
        <dbReference type="ARBA" id="ARBA00022553"/>
    </source>
</evidence>